<dbReference type="Gene3D" id="3.30.160.60">
    <property type="entry name" value="Classic Zinc Finger"/>
    <property type="match status" value="1"/>
</dbReference>
<dbReference type="OrthoDB" id="2737884at2759"/>
<dbReference type="HOGENOM" id="CLU_1548399_0_0_1"/>
<dbReference type="STRING" id="5643.A0A060SNB4"/>
<keyword evidence="1" id="KW-0479">Metal-binding</keyword>
<evidence type="ECO:0000259" key="3">
    <source>
        <dbReference type="PROSITE" id="PS50157"/>
    </source>
</evidence>
<dbReference type="Proteomes" id="UP000029665">
    <property type="component" value="Unassembled WGS sequence"/>
</dbReference>
<feature type="compositionally biased region" description="Basic and acidic residues" evidence="2">
    <location>
        <begin position="35"/>
        <end position="47"/>
    </location>
</feature>
<dbReference type="GO" id="GO:0008270">
    <property type="term" value="F:zinc ion binding"/>
    <property type="evidence" value="ECO:0007669"/>
    <property type="project" value="UniProtKB-KW"/>
</dbReference>
<keyword evidence="1" id="KW-0862">Zinc</keyword>
<dbReference type="InterPro" id="IPR013087">
    <property type="entry name" value="Znf_C2H2_type"/>
</dbReference>
<proteinExistence type="predicted"/>
<evidence type="ECO:0000256" key="1">
    <source>
        <dbReference type="PROSITE-ProRule" id="PRU00042"/>
    </source>
</evidence>
<dbReference type="PROSITE" id="PS00028">
    <property type="entry name" value="ZINC_FINGER_C2H2_1"/>
    <property type="match status" value="1"/>
</dbReference>
<evidence type="ECO:0000313" key="4">
    <source>
        <dbReference type="EMBL" id="CDO73913.1"/>
    </source>
</evidence>
<keyword evidence="1" id="KW-0863">Zinc-finger</keyword>
<dbReference type="PROSITE" id="PS50157">
    <property type="entry name" value="ZINC_FINGER_C2H2_2"/>
    <property type="match status" value="1"/>
</dbReference>
<accession>A0A060SNB4</accession>
<feature type="compositionally biased region" description="Polar residues" evidence="2">
    <location>
        <begin position="1"/>
        <end position="13"/>
    </location>
</feature>
<keyword evidence="5" id="KW-1185">Reference proteome</keyword>
<feature type="domain" description="C2H2-type" evidence="3">
    <location>
        <begin position="146"/>
        <end position="173"/>
    </location>
</feature>
<dbReference type="EMBL" id="CCBP010000124">
    <property type="protein sequence ID" value="CDO73913.1"/>
    <property type="molecule type" value="Genomic_DNA"/>
</dbReference>
<protein>
    <recommendedName>
        <fullName evidence="3">C2H2-type domain-containing protein</fullName>
    </recommendedName>
</protein>
<comment type="caution">
    <text evidence="4">The sequence shown here is derived from an EMBL/GenBank/DDBJ whole genome shotgun (WGS) entry which is preliminary data.</text>
</comment>
<sequence>MLSLQSSRATPTPTCEPPHDKALLAGTRKRRRTAAKADGHAAGEPHVDAPVAGPSRPLKRVKLDDTEPPAVPEPHAARTCNMDGGCAYELTFDEKAAWAHLNAHESLVKKRFMCTYPGCPNNEGKGYANKCNRNKHVMNNHWGFRFPCPVDGCNKWYGREDEVTRHRHAVHGM</sequence>
<evidence type="ECO:0000313" key="5">
    <source>
        <dbReference type="Proteomes" id="UP000029665"/>
    </source>
</evidence>
<evidence type="ECO:0000256" key="2">
    <source>
        <dbReference type="SAM" id="MobiDB-lite"/>
    </source>
</evidence>
<dbReference type="AlphaFoldDB" id="A0A060SNB4"/>
<reference evidence="4" key="1">
    <citation type="submission" date="2014-01" db="EMBL/GenBank/DDBJ databases">
        <title>The genome of the white-rot fungus Pycnoporus cinnabarinus: a basidiomycete model with a versatile arsenal for lignocellulosic biomass breakdown.</title>
        <authorList>
            <person name="Levasseur A."/>
            <person name="Lomascolo A."/>
            <person name="Ruiz-Duenas F.J."/>
            <person name="Uzan E."/>
            <person name="Piumi F."/>
            <person name="Kues U."/>
            <person name="Ram A.F.J."/>
            <person name="Murat C."/>
            <person name="Haon M."/>
            <person name="Benoit I."/>
            <person name="Arfi Y."/>
            <person name="Chevret D."/>
            <person name="Drula E."/>
            <person name="Kwon M.J."/>
            <person name="Gouret P."/>
            <person name="Lesage-Meessen L."/>
            <person name="Lombard V."/>
            <person name="Mariette J."/>
            <person name="Noirot C."/>
            <person name="Park J."/>
            <person name="Patyshakuliyeva A."/>
            <person name="Wieneger R.A.B."/>
            <person name="Wosten H.A.B."/>
            <person name="Martin F."/>
            <person name="Coutinho P.M."/>
            <person name="de Vries R."/>
            <person name="Martinez A.T."/>
            <person name="Klopp C."/>
            <person name="Pontarotti P."/>
            <person name="Henrissat B."/>
            <person name="Record E."/>
        </authorList>
    </citation>
    <scope>NUCLEOTIDE SEQUENCE [LARGE SCALE GENOMIC DNA]</scope>
    <source>
        <strain evidence="4">BRFM137</strain>
    </source>
</reference>
<gene>
    <name evidence="4" type="ORF">BN946_scf185016.g70</name>
</gene>
<feature type="region of interest" description="Disordered" evidence="2">
    <location>
        <begin position="1"/>
        <end position="74"/>
    </location>
</feature>
<dbReference type="SMART" id="SM00355">
    <property type="entry name" value="ZnF_C2H2"/>
    <property type="match status" value="2"/>
</dbReference>
<organism evidence="4 5">
    <name type="scientific">Pycnoporus cinnabarinus</name>
    <name type="common">Cinnabar-red polypore</name>
    <name type="synonym">Trametes cinnabarina</name>
    <dbReference type="NCBI Taxonomy" id="5643"/>
    <lineage>
        <taxon>Eukaryota</taxon>
        <taxon>Fungi</taxon>
        <taxon>Dikarya</taxon>
        <taxon>Basidiomycota</taxon>
        <taxon>Agaricomycotina</taxon>
        <taxon>Agaricomycetes</taxon>
        <taxon>Polyporales</taxon>
        <taxon>Polyporaceae</taxon>
        <taxon>Trametes</taxon>
    </lineage>
</organism>
<name>A0A060SNB4_PYCCI</name>